<dbReference type="SMART" id="SM00871">
    <property type="entry name" value="AraC_E_bind"/>
    <property type="match status" value="1"/>
</dbReference>
<feature type="domain" description="AraC effector-binding" evidence="1">
    <location>
        <begin position="4"/>
        <end position="158"/>
    </location>
</feature>
<dbReference type="InterPro" id="IPR010499">
    <property type="entry name" value="AraC_E-bd"/>
</dbReference>
<accession>A0ABT7Y8G7</accession>
<dbReference type="RefSeq" id="WP_289998364.1">
    <property type="nucleotide sequence ID" value="NZ_JAUEPH010000001.1"/>
</dbReference>
<organism evidence="2 3">
    <name type="scientific">Algoriphagus sediminis</name>
    <dbReference type="NCBI Taxonomy" id="3057113"/>
    <lineage>
        <taxon>Bacteria</taxon>
        <taxon>Pseudomonadati</taxon>
        <taxon>Bacteroidota</taxon>
        <taxon>Cytophagia</taxon>
        <taxon>Cytophagales</taxon>
        <taxon>Cyclobacteriaceae</taxon>
        <taxon>Algoriphagus</taxon>
    </lineage>
</organism>
<dbReference type="Gene3D" id="3.20.80.10">
    <property type="entry name" value="Regulatory factor, effector binding domain"/>
    <property type="match status" value="1"/>
</dbReference>
<dbReference type="InterPro" id="IPR029441">
    <property type="entry name" value="Cass2"/>
</dbReference>
<dbReference type="EMBL" id="JAUEPH010000001">
    <property type="protein sequence ID" value="MDN3202807.1"/>
    <property type="molecule type" value="Genomic_DNA"/>
</dbReference>
<keyword evidence="3" id="KW-1185">Reference proteome</keyword>
<gene>
    <name evidence="2" type="ORF">QVH07_01545</name>
</gene>
<evidence type="ECO:0000259" key="1">
    <source>
        <dbReference type="SMART" id="SM00871"/>
    </source>
</evidence>
<evidence type="ECO:0000313" key="3">
    <source>
        <dbReference type="Proteomes" id="UP001171916"/>
    </source>
</evidence>
<dbReference type="PANTHER" id="PTHR36444:SF2">
    <property type="entry name" value="TRANSCRIPTIONAL REGULATOR PROTEIN YOBU-RELATED"/>
    <property type="match status" value="1"/>
</dbReference>
<comment type="caution">
    <text evidence="2">The sequence shown here is derived from an EMBL/GenBank/DDBJ whole genome shotgun (WGS) entry which is preliminary data.</text>
</comment>
<evidence type="ECO:0000313" key="2">
    <source>
        <dbReference type="EMBL" id="MDN3202807.1"/>
    </source>
</evidence>
<proteinExistence type="predicted"/>
<sequence length="158" mass="18636">MNYPKPEIKTIEKKLLIGKHLEMSMADNKTRELWQSFGPEIKGILNRKDQLRYSLQVYPSDYYQSFSPTKQFTKWAAVEVEKETSMEGLETFNLEEGKYAVFYYQGMPGDPSIFQYIYGPWIQNCPFQLDERPHFEILGEKYKPGSAESEEEIWIPIK</sequence>
<dbReference type="InterPro" id="IPR011256">
    <property type="entry name" value="Reg_factor_effector_dom_sf"/>
</dbReference>
<protein>
    <submittedName>
        <fullName evidence="2">GyrI-like domain-containing protein</fullName>
    </submittedName>
</protein>
<dbReference type="Proteomes" id="UP001171916">
    <property type="component" value="Unassembled WGS sequence"/>
</dbReference>
<dbReference type="InterPro" id="IPR053182">
    <property type="entry name" value="YobU-like_regulator"/>
</dbReference>
<dbReference type="SUPFAM" id="SSF55136">
    <property type="entry name" value="Probable bacterial effector-binding domain"/>
    <property type="match status" value="1"/>
</dbReference>
<reference evidence="2" key="1">
    <citation type="submission" date="2023-06" db="EMBL/GenBank/DDBJ databases">
        <title>Robiginitalea aurantiacus sp. nov. and Algoriphagus sediminis sp. nov., isolated from coastal sediment.</title>
        <authorList>
            <person name="Zhou Z.Y."/>
            <person name="An J."/>
            <person name="Jia Y.W."/>
            <person name="Du Z.J."/>
        </authorList>
    </citation>
    <scope>NUCLEOTIDE SEQUENCE</scope>
    <source>
        <strain evidence="2">C2-7</strain>
    </source>
</reference>
<name>A0ABT7Y8G7_9BACT</name>
<dbReference type="Pfam" id="PF14526">
    <property type="entry name" value="Cass2"/>
    <property type="match status" value="1"/>
</dbReference>
<dbReference type="PANTHER" id="PTHR36444">
    <property type="entry name" value="TRANSCRIPTIONAL REGULATOR PROTEIN YOBU-RELATED"/>
    <property type="match status" value="1"/>
</dbReference>